<dbReference type="InterPro" id="IPR050706">
    <property type="entry name" value="Cyclic-di-GMP_PDE-like"/>
</dbReference>
<dbReference type="Pfam" id="PF00563">
    <property type="entry name" value="EAL"/>
    <property type="match status" value="1"/>
</dbReference>
<dbReference type="InterPro" id="IPR001633">
    <property type="entry name" value="EAL_dom"/>
</dbReference>
<dbReference type="InterPro" id="IPR018842">
    <property type="entry name" value="YkuI_C"/>
</dbReference>
<feature type="domain" description="EAL" evidence="1">
    <location>
        <begin position="1"/>
        <end position="251"/>
    </location>
</feature>
<dbReference type="InterPro" id="IPR035919">
    <property type="entry name" value="EAL_sf"/>
</dbReference>
<dbReference type="SUPFAM" id="SSF103190">
    <property type="entry name" value="Sensory domain-like"/>
    <property type="match status" value="1"/>
</dbReference>
<evidence type="ECO:0000313" key="2">
    <source>
        <dbReference type="EMBL" id="AIE59472.1"/>
    </source>
</evidence>
<dbReference type="PANTHER" id="PTHR33121">
    <property type="entry name" value="CYCLIC DI-GMP PHOSPHODIESTERASE PDEF"/>
    <property type="match status" value="1"/>
</dbReference>
<dbReference type="Proteomes" id="UP000027602">
    <property type="component" value="Chromosome"/>
</dbReference>
<dbReference type="EMBL" id="CP007739">
    <property type="protein sequence ID" value="AIE59472.1"/>
    <property type="molecule type" value="Genomic_DNA"/>
</dbReference>
<dbReference type="Gene3D" id="3.20.20.450">
    <property type="entry name" value="EAL domain"/>
    <property type="match status" value="1"/>
</dbReference>
<gene>
    <name evidence="2" type="primary">ykuI</name>
    <name evidence="2" type="ORF">BMMGA3_05210</name>
</gene>
<reference evidence="2 3" key="1">
    <citation type="journal article" date="2015" name="BMC Genomics">
        <title>Transcriptome analysis of thermophilic methylotrophic Bacillus methanolicus MGA3 using RNA-sequencing provides detailed insights into its previously uncharted transcriptional landscape.</title>
        <authorList>
            <person name="Irla M."/>
            <person name="Neshat A."/>
            <person name="Brautaset T."/>
            <person name="Ruckert C."/>
            <person name="Kalinowski J."/>
            <person name="Wendisch V.F."/>
        </authorList>
    </citation>
    <scope>NUCLEOTIDE SEQUENCE [LARGE SCALE GENOMIC DNA]</scope>
    <source>
        <strain evidence="3">MGA3 / ATCC 53907</strain>
    </source>
</reference>
<dbReference type="GO" id="GO:0071111">
    <property type="term" value="F:cyclic-guanylate-specific phosphodiesterase activity"/>
    <property type="evidence" value="ECO:0007669"/>
    <property type="project" value="InterPro"/>
</dbReference>
<organism evidence="2 3">
    <name type="scientific">Bacillus methanolicus (strain MGA3 / ATCC 53907)</name>
    <dbReference type="NCBI Taxonomy" id="796606"/>
    <lineage>
        <taxon>Bacteria</taxon>
        <taxon>Bacillati</taxon>
        <taxon>Bacillota</taxon>
        <taxon>Bacilli</taxon>
        <taxon>Bacillales</taxon>
        <taxon>Bacillaceae</taxon>
        <taxon>Bacillus</taxon>
    </lineage>
</organism>
<dbReference type="CDD" id="cd01948">
    <property type="entry name" value="EAL"/>
    <property type="match status" value="1"/>
</dbReference>
<dbReference type="Gene3D" id="1.20.5.170">
    <property type="match status" value="1"/>
</dbReference>
<dbReference type="PANTHER" id="PTHR33121:SF82">
    <property type="entry name" value="SIGNAL TRANSDUCTION PROTEIN CONTAINING A EAL DOMAIN"/>
    <property type="match status" value="1"/>
</dbReference>
<proteinExistence type="predicted"/>
<dbReference type="Pfam" id="PF10388">
    <property type="entry name" value="YkuI_C"/>
    <property type="match status" value="1"/>
</dbReference>
<dbReference type="STRING" id="796606.BMMGA3_05210"/>
<evidence type="ECO:0000259" key="1">
    <source>
        <dbReference type="PROSITE" id="PS50883"/>
    </source>
</evidence>
<dbReference type="eggNOG" id="COG2200">
    <property type="taxonomic scope" value="Bacteria"/>
</dbReference>
<sequence length="406" mass="48050">MQMDALDILTDLDNVIPYFQPIFSADEHKVIGYEILGRYKSESEIISLGPFFHDHQIPEEYKLEVDNTVLSKALEKAISLDDDVLLFVNRDAELLMHDNGEQFLQLLLEYQQRGISLERIVLEISERNYEGKPNHLDHLLNYYKTFGLKIAIDKMGNDSSHLDRIGQLSPDILKVDLGALKSTNTGPSYQAILDSLSFLARKIGATLLFENIEMVYQLQFAWKNGGRFYQGFYLHKPHCEFISRDLLKEWLKKEFQKFISYEKRKLEALYNISENFQEKIQNLLHKFKKYENYTDLLYSLAKYLDEIAFRMYVCDEDGFQKSPNIFKKDKNWILQNEYLKKNWSWRPYFLENIIRMRNEKKGILSDLYSDIETGETIRTFSIPLNNQDFLFIDLSYNYLYEHEGLL</sequence>
<dbReference type="PROSITE" id="PS50883">
    <property type="entry name" value="EAL"/>
    <property type="match status" value="1"/>
</dbReference>
<dbReference type="InterPro" id="IPR029151">
    <property type="entry name" value="Sensor-like_sf"/>
</dbReference>
<dbReference type="KEGG" id="bmet:BMMGA3_05210"/>
<dbReference type="SMART" id="SM00052">
    <property type="entry name" value="EAL"/>
    <property type="match status" value="1"/>
</dbReference>
<dbReference type="AlphaFoldDB" id="A0A068LVC2"/>
<dbReference type="HOGENOM" id="CLU_015702_1_0_9"/>
<dbReference type="SUPFAM" id="SSF141868">
    <property type="entry name" value="EAL domain-like"/>
    <property type="match status" value="1"/>
</dbReference>
<protein>
    <submittedName>
        <fullName evidence="2">Putative EAL-domain containing protein YkuI</fullName>
    </submittedName>
</protein>
<name>A0A068LVC2_BACMM</name>
<keyword evidence="3" id="KW-1185">Reference proteome</keyword>
<dbReference type="Gene3D" id="3.30.450.20">
    <property type="entry name" value="PAS domain"/>
    <property type="match status" value="1"/>
</dbReference>
<evidence type="ECO:0000313" key="3">
    <source>
        <dbReference type="Proteomes" id="UP000027602"/>
    </source>
</evidence>
<accession>A0A068LVC2</accession>